<dbReference type="Pfam" id="PF02517">
    <property type="entry name" value="Rce1-like"/>
    <property type="match status" value="1"/>
</dbReference>
<keyword evidence="2" id="KW-0472">Membrane</keyword>
<evidence type="ECO:0000259" key="3">
    <source>
        <dbReference type="Pfam" id="PF02517"/>
    </source>
</evidence>
<dbReference type="GO" id="GO:0006508">
    <property type="term" value="P:proteolysis"/>
    <property type="evidence" value="ECO:0007669"/>
    <property type="project" value="UniProtKB-KW"/>
</dbReference>
<keyword evidence="2" id="KW-0812">Transmembrane</keyword>
<evidence type="ECO:0000313" key="5">
    <source>
        <dbReference type="Proteomes" id="UP000030361"/>
    </source>
</evidence>
<name>A0A1S6QGL7_9LACO</name>
<dbReference type="GO" id="GO:0080120">
    <property type="term" value="P:CAAX-box protein maturation"/>
    <property type="evidence" value="ECO:0007669"/>
    <property type="project" value="UniProtKB-ARBA"/>
</dbReference>
<dbReference type="PANTHER" id="PTHR39430:SF1">
    <property type="entry name" value="PROTEASE"/>
    <property type="match status" value="1"/>
</dbReference>
<evidence type="ECO:0000256" key="2">
    <source>
        <dbReference type="SAM" id="Phobius"/>
    </source>
</evidence>
<dbReference type="RefSeq" id="WP_052127672.1">
    <property type="nucleotide sequence ID" value="NZ_CP018906.1"/>
</dbReference>
<accession>A0A1S6QGL7</accession>
<reference evidence="4 5" key="1">
    <citation type="journal article" date="2015" name="Genome Announc.">
        <title>Genome Sequence of Lactobacillus curieae CCTCC M 2011381T, a Novel Producer of Gamma-aminobutyric Acid.</title>
        <authorList>
            <person name="Wang Y."/>
            <person name="Wang Y."/>
            <person name="Lang C."/>
            <person name="Wei D."/>
            <person name="Xu P."/>
            <person name="Xie J."/>
        </authorList>
    </citation>
    <scope>NUCLEOTIDE SEQUENCE [LARGE SCALE GENOMIC DNA]</scope>
    <source>
        <strain evidence="4 5">CCTCC M 2011381</strain>
    </source>
</reference>
<feature type="transmembrane region" description="Helical" evidence="2">
    <location>
        <begin position="177"/>
        <end position="197"/>
    </location>
</feature>
<dbReference type="PANTHER" id="PTHR39430">
    <property type="entry name" value="MEMBRANE-ASSOCIATED PROTEASE-RELATED"/>
    <property type="match status" value="1"/>
</dbReference>
<feature type="transmembrane region" description="Helical" evidence="2">
    <location>
        <begin position="88"/>
        <end position="105"/>
    </location>
</feature>
<keyword evidence="4" id="KW-0645">Protease</keyword>
<feature type="transmembrane region" description="Helical" evidence="2">
    <location>
        <begin position="155"/>
        <end position="171"/>
    </location>
</feature>
<dbReference type="EMBL" id="CP018906">
    <property type="protein sequence ID" value="AQW20766.1"/>
    <property type="molecule type" value="Genomic_DNA"/>
</dbReference>
<proteinExistence type="inferred from homology"/>
<keyword evidence="4" id="KW-0378">Hydrolase</keyword>
<sequence>MKRVYETSRDILIVLVVTFLLMLAAQILPYIFGFLGISYQFLSSTNVGMLLTLWSEIVGVLLIIWIYRRNRQIVALDFRDWHHYLNGIWGGLGLFALVWLISVFLKGFTISWVFKPSSIGIIILLFGGFLIQSFFEELLCRGYVMGYFLSKDRTVLAVILNSLIFAALHMANPGVNWLAGVNLIMFALSMSFVRLIWDNLLINGAIHGAWNFAEGVLFGTSVYGTQNVAGLFQSHETGVSTLINGGTFGLEASLICFVVYAVFLGWLVNKYRNMNRHVGLRFY</sequence>
<feature type="transmembrane region" description="Helical" evidence="2">
    <location>
        <begin position="47"/>
        <end position="67"/>
    </location>
</feature>
<feature type="transmembrane region" description="Helical" evidence="2">
    <location>
        <begin position="209"/>
        <end position="228"/>
    </location>
</feature>
<dbReference type="InterPro" id="IPR003675">
    <property type="entry name" value="Rce1/LyrA-like_dom"/>
</dbReference>
<keyword evidence="2" id="KW-1133">Transmembrane helix</keyword>
<organism evidence="4 5">
    <name type="scientific">Lentilactobacillus curieae</name>
    <dbReference type="NCBI Taxonomy" id="1138822"/>
    <lineage>
        <taxon>Bacteria</taxon>
        <taxon>Bacillati</taxon>
        <taxon>Bacillota</taxon>
        <taxon>Bacilli</taxon>
        <taxon>Lactobacillales</taxon>
        <taxon>Lactobacillaceae</taxon>
        <taxon>Lentilactobacillus</taxon>
    </lineage>
</organism>
<dbReference type="GO" id="GO:0004175">
    <property type="term" value="F:endopeptidase activity"/>
    <property type="evidence" value="ECO:0007669"/>
    <property type="project" value="UniProtKB-ARBA"/>
</dbReference>
<dbReference type="KEGG" id="lcu:PL11_001965"/>
<dbReference type="AlphaFoldDB" id="A0A1S6QGL7"/>
<feature type="transmembrane region" description="Helical" evidence="2">
    <location>
        <begin position="248"/>
        <end position="268"/>
    </location>
</feature>
<evidence type="ECO:0000256" key="1">
    <source>
        <dbReference type="ARBA" id="ARBA00009067"/>
    </source>
</evidence>
<feature type="transmembrane region" description="Helical" evidence="2">
    <location>
        <begin position="12"/>
        <end position="35"/>
    </location>
</feature>
<protein>
    <submittedName>
        <fullName evidence="4">CAAX protease family protein</fullName>
    </submittedName>
</protein>
<dbReference type="Proteomes" id="UP000030361">
    <property type="component" value="Chromosome"/>
</dbReference>
<comment type="similarity">
    <text evidence="1">Belongs to the UPF0177 family.</text>
</comment>
<feature type="domain" description="CAAX prenyl protease 2/Lysostaphin resistance protein A-like" evidence="3">
    <location>
        <begin position="121"/>
        <end position="212"/>
    </location>
</feature>
<gene>
    <name evidence="4" type="ORF">PL11_001965</name>
</gene>
<keyword evidence="5" id="KW-1185">Reference proteome</keyword>
<feature type="transmembrane region" description="Helical" evidence="2">
    <location>
        <begin position="117"/>
        <end position="135"/>
    </location>
</feature>
<dbReference type="OrthoDB" id="324900at2"/>
<evidence type="ECO:0000313" key="4">
    <source>
        <dbReference type="EMBL" id="AQW20766.1"/>
    </source>
</evidence>